<feature type="transmembrane region" description="Helical" evidence="1">
    <location>
        <begin position="45"/>
        <end position="67"/>
    </location>
</feature>
<evidence type="ECO:0000313" key="3">
    <source>
        <dbReference type="EMBL" id="PXY02147.1"/>
    </source>
</evidence>
<keyword evidence="4" id="KW-1185">Reference proteome</keyword>
<name>A0A2V4A2P5_9BACT</name>
<reference evidence="3 4" key="1">
    <citation type="submission" date="2018-05" db="EMBL/GenBank/DDBJ databases">
        <title>Marinifilum breve JC075T sp. nov., a marine bacterium isolated from Yongle Blue Hole in the South China Sea.</title>
        <authorList>
            <person name="Fu T."/>
        </authorList>
    </citation>
    <scope>NUCLEOTIDE SEQUENCE [LARGE SCALE GENOMIC DNA]</scope>
    <source>
        <strain evidence="3 4">JC075</strain>
    </source>
</reference>
<feature type="transmembrane region" description="Helical" evidence="1">
    <location>
        <begin position="7"/>
        <end position="25"/>
    </location>
</feature>
<comment type="caution">
    <text evidence="3">The sequence shown here is derived from an EMBL/GenBank/DDBJ whole genome shotgun (WGS) entry which is preliminary data.</text>
</comment>
<gene>
    <name evidence="3" type="ORF">DF185_05745</name>
</gene>
<dbReference type="GO" id="GO:0016020">
    <property type="term" value="C:membrane"/>
    <property type="evidence" value="ECO:0007669"/>
    <property type="project" value="InterPro"/>
</dbReference>
<evidence type="ECO:0000313" key="4">
    <source>
        <dbReference type="Proteomes" id="UP000248079"/>
    </source>
</evidence>
<dbReference type="InterPro" id="IPR036890">
    <property type="entry name" value="HATPase_C_sf"/>
</dbReference>
<dbReference type="Pfam" id="PF06580">
    <property type="entry name" value="His_kinase"/>
    <property type="match status" value="1"/>
</dbReference>
<dbReference type="OrthoDB" id="9809908at2"/>
<keyword evidence="1" id="KW-0472">Membrane</keyword>
<dbReference type="Gene3D" id="3.30.565.10">
    <property type="entry name" value="Histidine kinase-like ATPase, C-terminal domain"/>
    <property type="match status" value="1"/>
</dbReference>
<evidence type="ECO:0000256" key="1">
    <source>
        <dbReference type="SAM" id="Phobius"/>
    </source>
</evidence>
<dbReference type="AlphaFoldDB" id="A0A2V4A2P5"/>
<keyword evidence="1" id="KW-0812">Transmembrane</keyword>
<proteinExistence type="predicted"/>
<feature type="transmembrane region" description="Helical" evidence="1">
    <location>
        <begin position="117"/>
        <end position="138"/>
    </location>
</feature>
<protein>
    <recommendedName>
        <fullName evidence="2">Signal transduction histidine kinase internal region domain-containing protein</fullName>
    </recommendedName>
</protein>
<dbReference type="InterPro" id="IPR010559">
    <property type="entry name" value="Sig_transdc_His_kin_internal"/>
</dbReference>
<dbReference type="GO" id="GO:0000155">
    <property type="term" value="F:phosphorelay sensor kinase activity"/>
    <property type="evidence" value="ECO:0007669"/>
    <property type="project" value="InterPro"/>
</dbReference>
<keyword evidence="1" id="KW-1133">Transmembrane helix</keyword>
<dbReference type="Proteomes" id="UP000248079">
    <property type="component" value="Unassembled WGS sequence"/>
</dbReference>
<feature type="transmembrane region" description="Helical" evidence="1">
    <location>
        <begin position="79"/>
        <end position="101"/>
    </location>
</feature>
<organism evidence="3 4">
    <name type="scientific">Marinifilum breve</name>
    <dbReference type="NCBI Taxonomy" id="2184082"/>
    <lineage>
        <taxon>Bacteria</taxon>
        <taxon>Pseudomonadati</taxon>
        <taxon>Bacteroidota</taxon>
        <taxon>Bacteroidia</taxon>
        <taxon>Marinilabiliales</taxon>
        <taxon>Marinifilaceae</taxon>
    </lineage>
</organism>
<feature type="domain" description="Signal transduction histidine kinase internal region" evidence="2">
    <location>
        <begin position="161"/>
        <end position="238"/>
    </location>
</feature>
<dbReference type="PANTHER" id="PTHR34220:SF7">
    <property type="entry name" value="SENSOR HISTIDINE KINASE YPDA"/>
    <property type="match status" value="1"/>
</dbReference>
<dbReference type="PANTHER" id="PTHR34220">
    <property type="entry name" value="SENSOR HISTIDINE KINASE YPDA"/>
    <property type="match status" value="1"/>
</dbReference>
<sequence>MNIKDRLYRFFSIRLVQHLSFWTVFVLLELGRFVDMEPTRVPNEIIFESFQLLSIVIFVYFNLRFLIPRYWNKGNYLKYILLIVISEIVMISFLSITFYLFPEVHFKKMAYEHPERLILFSFFKLNIFTLSTTLFHFVKEWIALKDENLKFTAKAQEQLEAELNLLKEQVNPHFLFNTLNNIYSMSLYDSVKTPEMILKLSQLISYMLYECKDEKVKLEKEIQFINNYIELESLRVEDTANINLNISGKDQNYKVPPLLFIPLIENTFKHGIHSESGKSEINIDLHFYSDKIELKIANPIDPDQPKNEKPGGLGIQNVKKRLNLLYSKNHSFIITENETQYQTLVCITLNKEYEH</sequence>
<dbReference type="EMBL" id="QFLI01000002">
    <property type="protein sequence ID" value="PXY02147.1"/>
    <property type="molecule type" value="Genomic_DNA"/>
</dbReference>
<accession>A0A2V4A2P5</accession>
<dbReference type="RefSeq" id="WP_110359781.1">
    <property type="nucleotide sequence ID" value="NZ_QFLI01000002.1"/>
</dbReference>
<evidence type="ECO:0000259" key="2">
    <source>
        <dbReference type="Pfam" id="PF06580"/>
    </source>
</evidence>
<dbReference type="InterPro" id="IPR050640">
    <property type="entry name" value="Bact_2-comp_sensor_kinase"/>
</dbReference>